<evidence type="ECO:0000256" key="5">
    <source>
        <dbReference type="SAM" id="Phobius"/>
    </source>
</evidence>
<dbReference type="Pfam" id="PF07291">
    <property type="entry name" value="MauE"/>
    <property type="match status" value="1"/>
</dbReference>
<evidence type="ECO:0000256" key="1">
    <source>
        <dbReference type="ARBA" id="ARBA00004141"/>
    </source>
</evidence>
<proteinExistence type="predicted"/>
<feature type="domain" description="Methylamine utilisation protein MauE" evidence="6">
    <location>
        <begin position="6"/>
        <end position="110"/>
    </location>
</feature>
<name>A0A1G8S154_BACOV</name>
<feature type="transmembrane region" description="Helical" evidence="5">
    <location>
        <begin position="114"/>
        <end position="131"/>
    </location>
</feature>
<reference evidence="9 10" key="1">
    <citation type="submission" date="2016-10" db="EMBL/GenBank/DDBJ databases">
        <authorList>
            <person name="de Groot N.N."/>
        </authorList>
    </citation>
    <scope>NUCLEOTIDE SEQUENCE [LARGE SCALE GENOMIC DNA]</scope>
    <source>
        <strain evidence="7 10">NLAE-zl-C500</strain>
        <strain evidence="8 9">NLAE-zl-C57</strain>
    </source>
</reference>
<keyword evidence="4 5" id="KW-0472">Membrane</keyword>
<comment type="subcellular location">
    <subcellularLocation>
        <location evidence="1">Membrane</location>
        <topology evidence="1">Multi-pass membrane protein</topology>
    </subcellularLocation>
</comment>
<sequence>MTKKIDYISLFARLALAIGFLSAVADRLDLWTPLLGSENVVWGNMESFTAYTGVLLPWVPKFLIPLLAWTATIAETILGILLLIGFQKRWVALLSGILLLTFAFSMSFSLNVKAPFDYSVFAAAACAFLLYKESKVKQEEYS</sequence>
<evidence type="ECO:0000313" key="8">
    <source>
        <dbReference type="EMBL" id="SDJ22933.1"/>
    </source>
</evidence>
<evidence type="ECO:0000313" key="10">
    <source>
        <dbReference type="Proteomes" id="UP000183670"/>
    </source>
</evidence>
<dbReference type="GO" id="GO:0030416">
    <property type="term" value="P:methylamine metabolic process"/>
    <property type="evidence" value="ECO:0007669"/>
    <property type="project" value="InterPro"/>
</dbReference>
<evidence type="ECO:0000313" key="7">
    <source>
        <dbReference type="EMBL" id="SDB77220.1"/>
    </source>
</evidence>
<keyword evidence="3 5" id="KW-1133">Transmembrane helix</keyword>
<dbReference type="Proteomes" id="UP000181870">
    <property type="component" value="Unassembled WGS sequence"/>
</dbReference>
<evidence type="ECO:0000256" key="4">
    <source>
        <dbReference type="ARBA" id="ARBA00023136"/>
    </source>
</evidence>
<dbReference type="EMBL" id="FMYE01000018">
    <property type="protein sequence ID" value="SDB77220.1"/>
    <property type="molecule type" value="Genomic_DNA"/>
</dbReference>
<dbReference type="RefSeq" id="WP_074558159.1">
    <property type="nucleotide sequence ID" value="NZ_FMYE01000018.1"/>
</dbReference>
<organism evidence="8 9">
    <name type="scientific">Bacteroides ovatus</name>
    <dbReference type="NCBI Taxonomy" id="28116"/>
    <lineage>
        <taxon>Bacteria</taxon>
        <taxon>Pseudomonadati</taxon>
        <taxon>Bacteroidota</taxon>
        <taxon>Bacteroidia</taxon>
        <taxon>Bacteroidales</taxon>
        <taxon>Bacteroidaceae</taxon>
        <taxon>Bacteroides</taxon>
    </lineage>
</organism>
<feature type="transmembrane region" description="Helical" evidence="5">
    <location>
        <begin position="62"/>
        <end position="83"/>
    </location>
</feature>
<dbReference type="Proteomes" id="UP000183670">
    <property type="component" value="Unassembled WGS sequence"/>
</dbReference>
<accession>A0A1G8S154</accession>
<evidence type="ECO:0000256" key="2">
    <source>
        <dbReference type="ARBA" id="ARBA00022692"/>
    </source>
</evidence>
<dbReference type="InterPro" id="IPR009908">
    <property type="entry name" value="Methylamine_util_MauE"/>
</dbReference>
<dbReference type="AlphaFoldDB" id="A0A1G8S154"/>
<dbReference type="EMBL" id="FNDO01000171">
    <property type="protein sequence ID" value="SDJ22933.1"/>
    <property type="molecule type" value="Genomic_DNA"/>
</dbReference>
<evidence type="ECO:0000313" key="9">
    <source>
        <dbReference type="Proteomes" id="UP000181870"/>
    </source>
</evidence>
<gene>
    <name evidence="7" type="ORF">SAMN05192581_101888</name>
    <name evidence="8" type="ORF">SAMN05192582_11713</name>
</gene>
<evidence type="ECO:0000259" key="6">
    <source>
        <dbReference type="Pfam" id="PF07291"/>
    </source>
</evidence>
<dbReference type="GO" id="GO:0016020">
    <property type="term" value="C:membrane"/>
    <property type="evidence" value="ECO:0007669"/>
    <property type="project" value="UniProtKB-SubCell"/>
</dbReference>
<evidence type="ECO:0000256" key="3">
    <source>
        <dbReference type="ARBA" id="ARBA00022989"/>
    </source>
</evidence>
<protein>
    <submittedName>
        <fullName evidence="8">DoxX protein</fullName>
    </submittedName>
</protein>
<keyword evidence="2 5" id="KW-0812">Transmembrane</keyword>
<feature type="transmembrane region" description="Helical" evidence="5">
    <location>
        <begin position="90"/>
        <end position="108"/>
    </location>
</feature>